<proteinExistence type="predicted"/>
<name>A0A6J5KXT4_9CAUD</name>
<organism evidence="1">
    <name type="scientific">uncultured Caudovirales phage</name>
    <dbReference type="NCBI Taxonomy" id="2100421"/>
    <lineage>
        <taxon>Viruses</taxon>
        <taxon>Duplodnaviria</taxon>
        <taxon>Heunggongvirae</taxon>
        <taxon>Uroviricota</taxon>
        <taxon>Caudoviricetes</taxon>
        <taxon>Peduoviridae</taxon>
        <taxon>Maltschvirus</taxon>
        <taxon>Maltschvirus maltsch</taxon>
    </lineage>
</organism>
<sequence length="112" mass="12087">MSLKTDYLQGATGLTTQMLAVFTSGEAFITNNLVTLTTEMQTAAAAGITKFTVSIVAPVSGHNLRLKGTYMNTYFAGIRSALMAEEIYDYEVSVVLNTSDTVDTSIDLNFNL</sequence>
<gene>
    <name evidence="1" type="ORF">UFOVP53_28</name>
</gene>
<reference evidence="1" key="1">
    <citation type="submission" date="2020-04" db="EMBL/GenBank/DDBJ databases">
        <authorList>
            <person name="Chiriac C."/>
            <person name="Salcher M."/>
            <person name="Ghai R."/>
            <person name="Kavagutti S V."/>
        </authorList>
    </citation>
    <scope>NUCLEOTIDE SEQUENCE</scope>
</reference>
<protein>
    <submittedName>
        <fullName evidence="1">Uncharacterized protein</fullName>
    </submittedName>
</protein>
<evidence type="ECO:0000313" key="1">
    <source>
        <dbReference type="EMBL" id="CAB4124759.1"/>
    </source>
</evidence>
<dbReference type="EMBL" id="LR796189">
    <property type="protein sequence ID" value="CAB4124759.1"/>
    <property type="molecule type" value="Genomic_DNA"/>
</dbReference>
<accession>A0A6J5KXT4</accession>